<reference evidence="1 2" key="1">
    <citation type="submission" date="2021-06" db="EMBL/GenBank/DDBJ databases">
        <title>Caerostris extrusa draft genome.</title>
        <authorList>
            <person name="Kono N."/>
            <person name="Arakawa K."/>
        </authorList>
    </citation>
    <scope>NUCLEOTIDE SEQUENCE [LARGE SCALE GENOMIC DNA]</scope>
</reference>
<sequence length="110" mass="12726">MILIHLVHISEALFVIMLYTVTFNRACFFLNNQQWFYNFKITYSTQNASQDAVGLSLDPRMHDEVSARANNHTRALEDNKQAGKENLVVAEERIPGMNERKRIRADLNLS</sequence>
<keyword evidence="2" id="KW-1185">Reference proteome</keyword>
<accession>A0AAV4UTL3</accession>
<proteinExistence type="predicted"/>
<protein>
    <submittedName>
        <fullName evidence="1">Uncharacterized protein</fullName>
    </submittedName>
</protein>
<gene>
    <name evidence="1" type="ORF">CEXT_445891</name>
</gene>
<evidence type="ECO:0000313" key="2">
    <source>
        <dbReference type="Proteomes" id="UP001054945"/>
    </source>
</evidence>
<dbReference type="EMBL" id="BPLR01013382">
    <property type="protein sequence ID" value="GIY60829.1"/>
    <property type="molecule type" value="Genomic_DNA"/>
</dbReference>
<organism evidence="1 2">
    <name type="scientific">Caerostris extrusa</name>
    <name type="common">Bark spider</name>
    <name type="synonym">Caerostris bankana</name>
    <dbReference type="NCBI Taxonomy" id="172846"/>
    <lineage>
        <taxon>Eukaryota</taxon>
        <taxon>Metazoa</taxon>
        <taxon>Ecdysozoa</taxon>
        <taxon>Arthropoda</taxon>
        <taxon>Chelicerata</taxon>
        <taxon>Arachnida</taxon>
        <taxon>Araneae</taxon>
        <taxon>Araneomorphae</taxon>
        <taxon>Entelegynae</taxon>
        <taxon>Araneoidea</taxon>
        <taxon>Araneidae</taxon>
        <taxon>Caerostris</taxon>
    </lineage>
</organism>
<dbReference type="Proteomes" id="UP001054945">
    <property type="component" value="Unassembled WGS sequence"/>
</dbReference>
<comment type="caution">
    <text evidence="1">The sequence shown here is derived from an EMBL/GenBank/DDBJ whole genome shotgun (WGS) entry which is preliminary data.</text>
</comment>
<name>A0AAV4UTL3_CAEEX</name>
<dbReference type="AlphaFoldDB" id="A0AAV4UTL3"/>
<evidence type="ECO:0000313" key="1">
    <source>
        <dbReference type="EMBL" id="GIY60829.1"/>
    </source>
</evidence>